<sequence>MSHFYQDRPQTAAEVNANYHPWTKSETPEDWEKQKEMDQKRDEKIQKKRSKSLGIKKNARFSVSEDSETSENLKSENPKPEKSEISVNVETSENPENRIFYRVGTPEYNRIREFQKLKFENPSLDFSKFLKNQSLAPKSKNRGNFKLNDLVEKVRKQRMENLRNAENAENPKIIIIRDNEDGEAPEVIQEDSEEKLTVPPRRPGTAKKQLEKLAGILKFNE</sequence>
<evidence type="ECO:0000256" key="1">
    <source>
        <dbReference type="SAM" id="MobiDB-lite"/>
    </source>
</evidence>
<evidence type="ECO:0000313" key="2">
    <source>
        <dbReference type="EMBL" id="PIC14918.1"/>
    </source>
</evidence>
<comment type="caution">
    <text evidence="2">The sequence shown here is derived from an EMBL/GenBank/DDBJ whole genome shotgun (WGS) entry which is preliminary data.</text>
</comment>
<keyword evidence="3" id="KW-1185">Reference proteome</keyword>
<protein>
    <submittedName>
        <fullName evidence="2">Uncharacterized protein</fullName>
    </submittedName>
</protein>
<dbReference type="Proteomes" id="UP000230233">
    <property type="component" value="Unassembled WGS sequence"/>
</dbReference>
<evidence type="ECO:0000313" key="3">
    <source>
        <dbReference type="Proteomes" id="UP000230233"/>
    </source>
</evidence>
<reference evidence="3" key="1">
    <citation type="submission" date="2017-10" db="EMBL/GenBank/DDBJ databases">
        <title>Rapid genome shrinkage in a self-fertile nematode reveals novel sperm competition proteins.</title>
        <authorList>
            <person name="Yin D."/>
            <person name="Schwarz E.M."/>
            <person name="Thomas C.G."/>
            <person name="Felde R.L."/>
            <person name="Korf I.F."/>
            <person name="Cutter A.D."/>
            <person name="Schartner C.M."/>
            <person name="Ralston E.J."/>
            <person name="Meyer B.J."/>
            <person name="Haag E.S."/>
        </authorList>
    </citation>
    <scope>NUCLEOTIDE SEQUENCE [LARGE SCALE GENOMIC DNA]</scope>
    <source>
        <strain evidence="3">JU1422</strain>
    </source>
</reference>
<accession>A0A2G5SIQ4</accession>
<dbReference type="AlphaFoldDB" id="A0A2G5SIQ4"/>
<feature type="compositionally biased region" description="Polar residues" evidence="1">
    <location>
        <begin position="85"/>
        <end position="94"/>
    </location>
</feature>
<proteinExistence type="predicted"/>
<dbReference type="EMBL" id="PDUG01000007">
    <property type="protein sequence ID" value="PIC14918.1"/>
    <property type="molecule type" value="Genomic_DNA"/>
</dbReference>
<organism evidence="2 3">
    <name type="scientific">Caenorhabditis nigoni</name>
    <dbReference type="NCBI Taxonomy" id="1611254"/>
    <lineage>
        <taxon>Eukaryota</taxon>
        <taxon>Metazoa</taxon>
        <taxon>Ecdysozoa</taxon>
        <taxon>Nematoda</taxon>
        <taxon>Chromadorea</taxon>
        <taxon>Rhabditida</taxon>
        <taxon>Rhabditina</taxon>
        <taxon>Rhabditomorpha</taxon>
        <taxon>Rhabditoidea</taxon>
        <taxon>Rhabditidae</taxon>
        <taxon>Peloderinae</taxon>
        <taxon>Caenorhabditis</taxon>
    </lineage>
</organism>
<feature type="compositionally biased region" description="Basic and acidic residues" evidence="1">
    <location>
        <begin position="71"/>
        <end position="84"/>
    </location>
</feature>
<feature type="region of interest" description="Disordered" evidence="1">
    <location>
        <begin position="180"/>
        <end position="205"/>
    </location>
</feature>
<feature type="compositionally biased region" description="Basic and acidic residues" evidence="1">
    <location>
        <begin position="26"/>
        <end position="45"/>
    </location>
</feature>
<feature type="compositionally biased region" description="Acidic residues" evidence="1">
    <location>
        <begin position="180"/>
        <end position="193"/>
    </location>
</feature>
<name>A0A2G5SIQ4_9PELO</name>
<gene>
    <name evidence="2" type="ORF">B9Z55_027063</name>
</gene>
<feature type="region of interest" description="Disordered" evidence="1">
    <location>
        <begin position="1"/>
        <end position="95"/>
    </location>
</feature>